<evidence type="ECO:0000313" key="2">
    <source>
        <dbReference type="EMBL" id="TKV64383.1"/>
    </source>
</evidence>
<gene>
    <name evidence="2" type="ORF">FDP08_18435</name>
</gene>
<dbReference type="OrthoDB" id="6370240at2"/>
<keyword evidence="3" id="KW-1185">Reference proteome</keyword>
<protein>
    <submittedName>
        <fullName evidence="2">Uncharacterized protein</fullName>
    </submittedName>
</protein>
<feature type="compositionally biased region" description="Basic residues" evidence="1">
    <location>
        <begin position="60"/>
        <end position="69"/>
    </location>
</feature>
<dbReference type="RefSeq" id="WP_137437745.1">
    <property type="nucleotide sequence ID" value="NZ_JANRHC010000003.1"/>
</dbReference>
<dbReference type="AlphaFoldDB" id="A0A4U6QU50"/>
<evidence type="ECO:0000313" key="3">
    <source>
        <dbReference type="Proteomes" id="UP000308488"/>
    </source>
</evidence>
<feature type="compositionally biased region" description="Polar residues" evidence="1">
    <location>
        <begin position="1"/>
        <end position="10"/>
    </location>
</feature>
<name>A0A4U6QU50_9GAMM</name>
<comment type="caution">
    <text evidence="2">The sequence shown here is derived from an EMBL/GenBank/DDBJ whole genome shotgun (WGS) entry which is preliminary data.</text>
</comment>
<evidence type="ECO:0000256" key="1">
    <source>
        <dbReference type="SAM" id="MobiDB-lite"/>
    </source>
</evidence>
<dbReference type="Proteomes" id="UP000308488">
    <property type="component" value="Unassembled WGS sequence"/>
</dbReference>
<feature type="compositionally biased region" description="Basic and acidic residues" evidence="1">
    <location>
        <begin position="38"/>
        <end position="50"/>
    </location>
</feature>
<dbReference type="EMBL" id="SZYH01000002">
    <property type="protein sequence ID" value="TKV64383.1"/>
    <property type="molecule type" value="Genomic_DNA"/>
</dbReference>
<proteinExistence type="predicted"/>
<organism evidence="2 3">
    <name type="scientific">Marinobacter panjinensis</name>
    <dbReference type="NCBI Taxonomy" id="2576384"/>
    <lineage>
        <taxon>Bacteria</taxon>
        <taxon>Pseudomonadati</taxon>
        <taxon>Pseudomonadota</taxon>
        <taxon>Gammaproteobacteria</taxon>
        <taxon>Pseudomonadales</taxon>
        <taxon>Marinobacteraceae</taxon>
        <taxon>Marinobacter</taxon>
    </lineage>
</organism>
<reference evidence="2 3" key="1">
    <citation type="submission" date="2019-05" db="EMBL/GenBank/DDBJ databases">
        <title>Marinobacter panjinensis sp. nov., a moderately halophilic bacterium isolated from sea tidal flat environment.</title>
        <authorList>
            <person name="Yang W."/>
            <person name="An M."/>
            <person name="He W."/>
            <person name="Luo X."/>
            <person name="Zhu L."/>
            <person name="Chen G."/>
            <person name="Zhang Y."/>
            <person name="Wang Y."/>
        </authorList>
    </citation>
    <scope>NUCLEOTIDE SEQUENCE [LARGE SCALE GENOMIC DNA]</scope>
    <source>
        <strain evidence="2 3">PJ-16</strain>
    </source>
</reference>
<feature type="region of interest" description="Disordered" evidence="1">
    <location>
        <begin position="1"/>
        <end position="94"/>
    </location>
</feature>
<accession>A0A4U6QU50</accession>
<sequence>MDIYRNQPQPLTVMESLRKRKPFTLPEPQQPTPSPEKPQWDRRVQPDRRRAQVAFEGPDRRKKRSRRSPRLLNPKTAQEAPAEDRRGRLVSTRA</sequence>